<dbReference type="EC" id="7.1.1.2" evidence="3 17"/>
<keyword evidence="10 17" id="KW-0249">Electron transport</keyword>
<feature type="transmembrane region" description="Helical" evidence="17">
    <location>
        <begin position="202"/>
        <end position="219"/>
    </location>
</feature>
<evidence type="ECO:0000256" key="14">
    <source>
        <dbReference type="ARBA" id="ARBA00023128"/>
    </source>
</evidence>
<feature type="transmembrane region" description="Helical" evidence="17">
    <location>
        <begin position="95"/>
        <end position="117"/>
    </location>
</feature>
<feature type="transmembrane region" description="Helical" evidence="17">
    <location>
        <begin position="239"/>
        <end position="266"/>
    </location>
</feature>
<dbReference type="GO" id="GO:0008137">
    <property type="term" value="F:NADH dehydrogenase (ubiquinone) activity"/>
    <property type="evidence" value="ECO:0007669"/>
    <property type="project" value="UniProtKB-EC"/>
</dbReference>
<dbReference type="GO" id="GO:0005743">
    <property type="term" value="C:mitochondrial inner membrane"/>
    <property type="evidence" value="ECO:0007669"/>
    <property type="project" value="UniProtKB-SubCell"/>
</dbReference>
<gene>
    <name evidence="19" type="primary">nad2</name>
</gene>
<evidence type="ECO:0000256" key="8">
    <source>
        <dbReference type="ARBA" id="ARBA00022792"/>
    </source>
</evidence>
<evidence type="ECO:0000256" key="16">
    <source>
        <dbReference type="ARBA" id="ARBA00049551"/>
    </source>
</evidence>
<keyword evidence="5" id="KW-0813">Transport</keyword>
<keyword evidence="14 17" id="KW-0496">Mitochondrion</keyword>
<evidence type="ECO:0000256" key="6">
    <source>
        <dbReference type="ARBA" id="ARBA00022660"/>
    </source>
</evidence>
<keyword evidence="8 17" id="KW-0999">Mitochondrion inner membrane</keyword>
<organism evidence="19">
    <name type="scientific">Abraliopsis sp. 2 FFA-2023</name>
    <dbReference type="NCBI Taxonomy" id="3039171"/>
    <lineage>
        <taxon>Eukaryota</taxon>
        <taxon>Metazoa</taxon>
        <taxon>Spiralia</taxon>
        <taxon>Lophotrochozoa</taxon>
        <taxon>Mollusca</taxon>
        <taxon>Cephalopoda</taxon>
        <taxon>Coleoidea</taxon>
        <taxon>Decapodiformes</taxon>
        <taxon>Oegopsida</taxon>
        <taxon>Enoploteuthidae</taxon>
        <taxon>Abraliopsis</taxon>
    </lineage>
</organism>
<feature type="domain" description="NADH:quinone oxidoreductase/Mrp antiporter transmembrane" evidence="18">
    <location>
        <begin position="26"/>
        <end position="286"/>
    </location>
</feature>
<feature type="transmembrane region" description="Helical" evidence="17">
    <location>
        <begin position="61"/>
        <end position="83"/>
    </location>
</feature>
<feature type="transmembrane region" description="Helical" evidence="17">
    <location>
        <begin position="177"/>
        <end position="196"/>
    </location>
</feature>
<evidence type="ECO:0000256" key="2">
    <source>
        <dbReference type="ARBA" id="ARBA00007012"/>
    </source>
</evidence>
<keyword evidence="11 17" id="KW-1133">Transmembrane helix</keyword>
<protein>
    <recommendedName>
        <fullName evidence="4 17">NADH-ubiquinone oxidoreductase chain 2</fullName>
        <ecNumber evidence="3 17">7.1.1.2</ecNumber>
    </recommendedName>
</protein>
<evidence type="ECO:0000256" key="17">
    <source>
        <dbReference type="RuleBase" id="RU003403"/>
    </source>
</evidence>
<sequence>MNNKFFPSNFLFITIMMMGTLFTLSSSHWLTMWMGLELNLMGFLPLMNIKGKTLEAESSMKYFIIQSLSSSLLIMASIVMYYFTLSWYSMFSNTLISILIIFSLTLKLGGAPLHFWLPSITKKMAWLTLFLLLTWQKLAPLLMMALMNSNIIIITTISIMSTIVGSLMALNQTNLQLIITYSSISHLGWMMSSITFNSTITLIYFFNYVIISVPLINMLSKTSGDHLFMLTQKSNMNNLIIVSLILSLAGLPPLLGFMSKFIILLSLVQNNMFILTIIMFLGTLISLYFYLNMSLMMMIKSYMMLNSKKTIMNYSLILSTNMLSSLMLFPFMMMFIKYAMNILYKP</sequence>
<evidence type="ECO:0000256" key="10">
    <source>
        <dbReference type="ARBA" id="ARBA00022982"/>
    </source>
</evidence>
<evidence type="ECO:0000313" key="19">
    <source>
        <dbReference type="EMBL" id="WMC20997.1"/>
    </source>
</evidence>
<feature type="transmembrane region" description="Helical" evidence="17">
    <location>
        <begin position="124"/>
        <end position="145"/>
    </location>
</feature>
<evidence type="ECO:0000256" key="9">
    <source>
        <dbReference type="ARBA" id="ARBA00022967"/>
    </source>
</evidence>
<reference evidence="19" key="2">
    <citation type="submission" date="2023-05" db="EMBL/GenBank/DDBJ databases">
        <authorList>
            <person name="Fernandez-Alvarez F.A."/>
            <person name="Sanchez G."/>
            <person name="Deville D."/>
            <person name="Taite M."/>
            <person name="Villanueva R."/>
            <person name="Allcock A.L."/>
        </authorList>
    </citation>
    <scope>NUCLEOTIDE SEQUENCE</scope>
    <source>
        <strain evidence="19">CEP324</strain>
    </source>
</reference>
<geneLocation type="mitochondrion" evidence="19"/>
<feature type="transmembrane region" description="Helical" evidence="17">
    <location>
        <begin position="272"/>
        <end position="291"/>
    </location>
</feature>
<keyword evidence="13 17" id="KW-0830">Ubiquinone</keyword>
<feature type="transmembrane region" description="Helical" evidence="17">
    <location>
        <begin position="151"/>
        <end position="170"/>
    </location>
</feature>
<evidence type="ECO:0000256" key="3">
    <source>
        <dbReference type="ARBA" id="ARBA00012944"/>
    </source>
</evidence>
<evidence type="ECO:0000256" key="7">
    <source>
        <dbReference type="ARBA" id="ARBA00022692"/>
    </source>
</evidence>
<proteinExistence type="inferred from homology"/>
<evidence type="ECO:0000256" key="4">
    <source>
        <dbReference type="ARBA" id="ARBA00021008"/>
    </source>
</evidence>
<evidence type="ECO:0000256" key="12">
    <source>
        <dbReference type="ARBA" id="ARBA00023027"/>
    </source>
</evidence>
<name>A0AA50KV39_9MOLL</name>
<evidence type="ECO:0000256" key="1">
    <source>
        <dbReference type="ARBA" id="ARBA00004448"/>
    </source>
</evidence>
<keyword evidence="6 17" id="KW-0679">Respiratory chain</keyword>
<accession>A0AA50KV39</accession>
<dbReference type="PANTHER" id="PTHR46552:SF1">
    <property type="entry name" value="NADH-UBIQUINONE OXIDOREDUCTASE CHAIN 2"/>
    <property type="match status" value="1"/>
</dbReference>
<feature type="transmembrane region" description="Helical" evidence="17">
    <location>
        <begin position="30"/>
        <end position="49"/>
    </location>
</feature>
<feature type="transmembrane region" description="Helical" evidence="17">
    <location>
        <begin position="311"/>
        <end position="336"/>
    </location>
</feature>
<evidence type="ECO:0000256" key="11">
    <source>
        <dbReference type="ARBA" id="ARBA00022989"/>
    </source>
</evidence>
<comment type="function">
    <text evidence="17">Core subunit of the mitochondrial membrane respiratory chain NADH dehydrogenase (Complex I) which catalyzes electron transfer from NADH through the respiratory chain, using ubiquinone as an electron acceptor. Essential for the catalytic activity and assembly of complex I.</text>
</comment>
<keyword evidence="7 17" id="KW-0812">Transmembrane</keyword>
<evidence type="ECO:0000256" key="13">
    <source>
        <dbReference type="ARBA" id="ARBA00023075"/>
    </source>
</evidence>
<keyword evidence="15 17" id="KW-0472">Membrane</keyword>
<comment type="similarity">
    <text evidence="2 17">Belongs to the complex I subunit 2 family.</text>
</comment>
<dbReference type="Pfam" id="PF00361">
    <property type="entry name" value="Proton_antipo_M"/>
    <property type="match status" value="1"/>
</dbReference>
<feature type="transmembrane region" description="Helical" evidence="17">
    <location>
        <begin position="5"/>
        <end position="24"/>
    </location>
</feature>
<reference evidence="19" key="1">
    <citation type="journal article" date="2023" name="Integr. Comp. Biol.">
        <title>Atlantic Oceanic Squids in The 'Grey Speciation Zone'.</title>
        <authorList>
            <person name="Fernandez-Alvarez F."/>
            <person name="Sanchez G."/>
            <person name="Deville D."/>
            <person name="Taite M."/>
            <person name="Villanueva R."/>
            <person name="Allcock A.L."/>
        </authorList>
    </citation>
    <scope>NUCLEOTIDE SEQUENCE</scope>
    <source>
        <strain evidence="19">CEP324</strain>
    </source>
</reference>
<evidence type="ECO:0000256" key="15">
    <source>
        <dbReference type="ARBA" id="ARBA00023136"/>
    </source>
</evidence>
<evidence type="ECO:0000256" key="5">
    <source>
        <dbReference type="ARBA" id="ARBA00022448"/>
    </source>
</evidence>
<evidence type="ECO:0000259" key="18">
    <source>
        <dbReference type="Pfam" id="PF00361"/>
    </source>
</evidence>
<dbReference type="AlphaFoldDB" id="A0AA50KV39"/>
<comment type="subcellular location">
    <subcellularLocation>
        <location evidence="1 17">Mitochondrion inner membrane</location>
        <topology evidence="1 17">Multi-pass membrane protein</topology>
    </subcellularLocation>
</comment>
<dbReference type="GO" id="GO:0006120">
    <property type="term" value="P:mitochondrial electron transport, NADH to ubiquinone"/>
    <property type="evidence" value="ECO:0007669"/>
    <property type="project" value="InterPro"/>
</dbReference>
<dbReference type="InterPro" id="IPR050175">
    <property type="entry name" value="Complex_I_Subunit_2"/>
</dbReference>
<dbReference type="PANTHER" id="PTHR46552">
    <property type="entry name" value="NADH-UBIQUINONE OXIDOREDUCTASE CHAIN 2"/>
    <property type="match status" value="1"/>
</dbReference>
<dbReference type="InterPro" id="IPR001750">
    <property type="entry name" value="ND/Mrp_TM"/>
</dbReference>
<comment type="catalytic activity">
    <reaction evidence="16 17">
        <text>a ubiquinone + NADH + 5 H(+)(in) = a ubiquinol + NAD(+) + 4 H(+)(out)</text>
        <dbReference type="Rhea" id="RHEA:29091"/>
        <dbReference type="Rhea" id="RHEA-COMP:9565"/>
        <dbReference type="Rhea" id="RHEA-COMP:9566"/>
        <dbReference type="ChEBI" id="CHEBI:15378"/>
        <dbReference type="ChEBI" id="CHEBI:16389"/>
        <dbReference type="ChEBI" id="CHEBI:17976"/>
        <dbReference type="ChEBI" id="CHEBI:57540"/>
        <dbReference type="ChEBI" id="CHEBI:57945"/>
        <dbReference type="EC" id="7.1.1.2"/>
    </reaction>
</comment>
<dbReference type="InterPro" id="IPR003917">
    <property type="entry name" value="NADH_UbQ_OxRdtase_chain2"/>
</dbReference>
<dbReference type="PRINTS" id="PR01436">
    <property type="entry name" value="NADHDHGNASE2"/>
</dbReference>
<dbReference type="EMBL" id="OQ942690">
    <property type="protein sequence ID" value="WMC20997.1"/>
    <property type="molecule type" value="Genomic_DNA"/>
</dbReference>
<keyword evidence="12 17" id="KW-0520">NAD</keyword>
<keyword evidence="9 17" id="KW-1278">Translocase</keyword>